<accession>A0A7Y9IUF6</accession>
<keyword evidence="4" id="KW-1185">Reference proteome</keyword>
<protein>
    <submittedName>
        <fullName evidence="3">Flp pilus assembly protein TadG</fullName>
    </submittedName>
</protein>
<evidence type="ECO:0000256" key="1">
    <source>
        <dbReference type="SAM" id="Phobius"/>
    </source>
</evidence>
<keyword evidence="1" id="KW-0812">Transmembrane</keyword>
<dbReference type="Pfam" id="PF07811">
    <property type="entry name" value="TadE"/>
    <property type="match status" value="1"/>
</dbReference>
<comment type="caution">
    <text evidence="3">The sequence shown here is derived from an EMBL/GenBank/DDBJ whole genome shotgun (WGS) entry which is preliminary data.</text>
</comment>
<evidence type="ECO:0000313" key="3">
    <source>
        <dbReference type="EMBL" id="NYE83307.1"/>
    </source>
</evidence>
<dbReference type="EMBL" id="JACBYR010000001">
    <property type="protein sequence ID" value="NYE83307.1"/>
    <property type="molecule type" value="Genomic_DNA"/>
</dbReference>
<keyword evidence="1" id="KW-0472">Membrane</keyword>
<name>A0A7Y9IUF6_9BURK</name>
<feature type="transmembrane region" description="Helical" evidence="1">
    <location>
        <begin position="21"/>
        <end position="48"/>
    </location>
</feature>
<gene>
    <name evidence="3" type="ORF">FHW18_002578</name>
</gene>
<keyword evidence="1" id="KW-1133">Transmembrane helix</keyword>
<feature type="domain" description="TadE-like" evidence="2">
    <location>
        <begin position="22"/>
        <end position="64"/>
    </location>
</feature>
<dbReference type="AlphaFoldDB" id="A0A7Y9IUF6"/>
<sequence>MRAHFLIAARRNRAARPRRQRGVAALEFSLVCLLFLLIFFGIASYGALLVVQQTLSRAAQEGARAMLQASIAPSQTTTASAMGCSAANASMAWLNQFRETLGQGPVVCAPSIQPCTYSSVLTCGTVEVTYANYRNYPLIPELVPLGAWLETIFGPGSNWIPLNLTSRGTVQIGATAS</sequence>
<reference evidence="3 4" key="1">
    <citation type="submission" date="2020-07" db="EMBL/GenBank/DDBJ databases">
        <title>Genomic Encyclopedia of Type Strains, Phase IV (KMG-V): Genome sequencing to study the core and pangenomes of soil and plant-associated prokaryotes.</title>
        <authorList>
            <person name="Whitman W."/>
        </authorList>
    </citation>
    <scope>NUCLEOTIDE SEQUENCE [LARGE SCALE GENOMIC DNA]</scope>
    <source>
        <strain evidence="3 4">SAS40</strain>
    </source>
</reference>
<dbReference type="RefSeq" id="WP_179586854.1">
    <property type="nucleotide sequence ID" value="NZ_JACBYR010000001.1"/>
</dbReference>
<proteinExistence type="predicted"/>
<organism evidence="3 4">
    <name type="scientific">Pigmentiphaga litoralis</name>
    <dbReference type="NCBI Taxonomy" id="516702"/>
    <lineage>
        <taxon>Bacteria</taxon>
        <taxon>Pseudomonadati</taxon>
        <taxon>Pseudomonadota</taxon>
        <taxon>Betaproteobacteria</taxon>
        <taxon>Burkholderiales</taxon>
        <taxon>Alcaligenaceae</taxon>
        <taxon>Pigmentiphaga</taxon>
    </lineage>
</organism>
<evidence type="ECO:0000259" key="2">
    <source>
        <dbReference type="Pfam" id="PF07811"/>
    </source>
</evidence>
<dbReference type="Proteomes" id="UP000542125">
    <property type="component" value="Unassembled WGS sequence"/>
</dbReference>
<dbReference type="InterPro" id="IPR012495">
    <property type="entry name" value="TadE-like_dom"/>
</dbReference>
<evidence type="ECO:0000313" key="4">
    <source>
        <dbReference type="Proteomes" id="UP000542125"/>
    </source>
</evidence>